<dbReference type="GO" id="GO:0005634">
    <property type="term" value="C:nucleus"/>
    <property type="evidence" value="ECO:0007669"/>
    <property type="project" value="UniProtKB-SubCell"/>
</dbReference>
<dbReference type="InterPro" id="IPR006458">
    <property type="entry name" value="Ovate_C"/>
</dbReference>
<gene>
    <name evidence="8" type="primary">gb18435</name>
    <name evidence="8" type="ORF">PR202_gb18435</name>
</gene>
<name>A0AAV5F4W6_ELECO</name>
<evidence type="ECO:0000256" key="2">
    <source>
        <dbReference type="ARBA" id="ARBA00022491"/>
    </source>
</evidence>
<keyword evidence="5 6" id="KW-0539">Nucleus</keyword>
<evidence type="ECO:0000259" key="7">
    <source>
        <dbReference type="PROSITE" id="PS51754"/>
    </source>
</evidence>
<protein>
    <recommendedName>
        <fullName evidence="6">Transcription repressor</fullName>
    </recommendedName>
    <alternativeName>
        <fullName evidence="6">Ovate family protein</fullName>
    </alternativeName>
</protein>
<reference evidence="8" key="2">
    <citation type="submission" date="2021-12" db="EMBL/GenBank/DDBJ databases">
        <title>Resequencing data analysis of finger millet.</title>
        <authorList>
            <person name="Hatakeyama M."/>
            <person name="Aluri S."/>
            <person name="Balachadran M.T."/>
            <person name="Sivarajan S.R."/>
            <person name="Poveda L."/>
            <person name="Shimizu-Inatsugi R."/>
            <person name="Schlapbach R."/>
            <person name="Sreeman S.M."/>
            <person name="Shimizu K.K."/>
        </authorList>
    </citation>
    <scope>NUCLEOTIDE SEQUENCE</scope>
</reference>
<evidence type="ECO:0000313" key="8">
    <source>
        <dbReference type="EMBL" id="GJN30152.1"/>
    </source>
</evidence>
<accession>A0AAV5F4W6</accession>
<comment type="caution">
    <text evidence="8">The sequence shown here is derived from an EMBL/GenBank/DDBJ whole genome shotgun (WGS) entry which is preliminary data.</text>
</comment>
<dbReference type="GO" id="GO:0045892">
    <property type="term" value="P:negative regulation of DNA-templated transcription"/>
    <property type="evidence" value="ECO:0007669"/>
    <property type="project" value="UniProtKB-UniRule"/>
</dbReference>
<keyword evidence="2 6" id="KW-0678">Repressor</keyword>
<keyword evidence="9" id="KW-1185">Reference proteome</keyword>
<evidence type="ECO:0000313" key="9">
    <source>
        <dbReference type="Proteomes" id="UP001054889"/>
    </source>
</evidence>
<evidence type="ECO:0000256" key="3">
    <source>
        <dbReference type="ARBA" id="ARBA00023015"/>
    </source>
</evidence>
<evidence type="ECO:0000256" key="6">
    <source>
        <dbReference type="RuleBase" id="RU367028"/>
    </source>
</evidence>
<evidence type="ECO:0000256" key="5">
    <source>
        <dbReference type="ARBA" id="ARBA00023242"/>
    </source>
</evidence>
<dbReference type="InterPro" id="IPR038933">
    <property type="entry name" value="Ovate"/>
</dbReference>
<dbReference type="PANTHER" id="PTHR33057:SF80">
    <property type="entry name" value="TRANSCRIPTION REPRESSOR"/>
    <property type="match status" value="1"/>
</dbReference>
<sequence length="91" mass="10136">MAQMVVENGITGGAELRELLQRFLSLNSPRHHHLILRAFADVWEDLFFAGGGRAPPPPPPPLAMEEEASSYHYYRASKGPYSRADTLTPVM</sequence>
<proteinExistence type="predicted"/>
<evidence type="ECO:0000256" key="4">
    <source>
        <dbReference type="ARBA" id="ARBA00023163"/>
    </source>
</evidence>
<dbReference type="PROSITE" id="PS51754">
    <property type="entry name" value="OVATE"/>
    <property type="match status" value="1"/>
</dbReference>
<dbReference type="Pfam" id="PF04844">
    <property type="entry name" value="Ovate"/>
    <property type="match status" value="1"/>
</dbReference>
<evidence type="ECO:0000256" key="1">
    <source>
        <dbReference type="ARBA" id="ARBA00004123"/>
    </source>
</evidence>
<dbReference type="PANTHER" id="PTHR33057">
    <property type="entry name" value="TRANSCRIPTION REPRESSOR OFP7-RELATED"/>
    <property type="match status" value="1"/>
</dbReference>
<dbReference type="EMBL" id="BQKI01000082">
    <property type="protein sequence ID" value="GJN30152.1"/>
    <property type="molecule type" value="Genomic_DNA"/>
</dbReference>
<reference evidence="8" key="1">
    <citation type="journal article" date="2018" name="DNA Res.">
        <title>Multiple hybrid de novo genome assembly of finger millet, an orphan allotetraploid crop.</title>
        <authorList>
            <person name="Hatakeyama M."/>
            <person name="Aluri S."/>
            <person name="Balachadran M.T."/>
            <person name="Sivarajan S.R."/>
            <person name="Patrignani A."/>
            <person name="Gruter S."/>
            <person name="Poveda L."/>
            <person name="Shimizu-Inatsugi R."/>
            <person name="Baeten J."/>
            <person name="Francoijs K.J."/>
            <person name="Nataraja K.N."/>
            <person name="Reddy Y.A.N."/>
            <person name="Phadnis S."/>
            <person name="Ravikumar R.L."/>
            <person name="Schlapbach R."/>
            <person name="Sreeman S.M."/>
            <person name="Shimizu K.K."/>
        </authorList>
    </citation>
    <scope>NUCLEOTIDE SEQUENCE</scope>
</reference>
<keyword evidence="4 6" id="KW-0804">Transcription</keyword>
<feature type="domain" description="OVATE" evidence="7">
    <location>
        <begin position="1"/>
        <end position="45"/>
    </location>
</feature>
<comment type="function">
    <text evidence="6">Transcriptional repressor that regulates multiple aspects of plant growth and development.</text>
</comment>
<comment type="subcellular location">
    <subcellularLocation>
        <location evidence="1 6">Nucleus</location>
    </subcellularLocation>
</comment>
<dbReference type="AlphaFoldDB" id="A0AAV5F4W6"/>
<organism evidence="8 9">
    <name type="scientific">Eleusine coracana subsp. coracana</name>
    <dbReference type="NCBI Taxonomy" id="191504"/>
    <lineage>
        <taxon>Eukaryota</taxon>
        <taxon>Viridiplantae</taxon>
        <taxon>Streptophyta</taxon>
        <taxon>Embryophyta</taxon>
        <taxon>Tracheophyta</taxon>
        <taxon>Spermatophyta</taxon>
        <taxon>Magnoliopsida</taxon>
        <taxon>Liliopsida</taxon>
        <taxon>Poales</taxon>
        <taxon>Poaceae</taxon>
        <taxon>PACMAD clade</taxon>
        <taxon>Chloridoideae</taxon>
        <taxon>Cynodonteae</taxon>
        <taxon>Eleusininae</taxon>
        <taxon>Eleusine</taxon>
    </lineage>
</organism>
<keyword evidence="3 6" id="KW-0805">Transcription regulation</keyword>
<dbReference type="Proteomes" id="UP001054889">
    <property type="component" value="Unassembled WGS sequence"/>
</dbReference>